<dbReference type="Proteomes" id="UP000553706">
    <property type="component" value="Unassembled WGS sequence"/>
</dbReference>
<protein>
    <submittedName>
        <fullName evidence="1">Uncharacterized protein</fullName>
    </submittedName>
</protein>
<reference evidence="1 2" key="1">
    <citation type="submission" date="2020-08" db="EMBL/GenBank/DDBJ databases">
        <title>Genomic Encyclopedia of Type Strains, Phase IV (KMG-IV): sequencing the most valuable type-strain genomes for metagenomic binning, comparative biology and taxonomic classification.</title>
        <authorList>
            <person name="Goeker M."/>
        </authorList>
    </citation>
    <scope>NUCLEOTIDE SEQUENCE [LARGE SCALE GENOMIC DNA]</scope>
    <source>
        <strain evidence="1 2">DSM 27026</strain>
    </source>
</reference>
<proteinExistence type="predicted"/>
<evidence type="ECO:0000313" key="2">
    <source>
        <dbReference type="Proteomes" id="UP000553706"/>
    </source>
</evidence>
<dbReference type="RefSeq" id="WP_183265297.1">
    <property type="nucleotide sequence ID" value="NZ_JACHFJ010000002.1"/>
</dbReference>
<name>A0A840V8J6_9PROT</name>
<sequence>MSIENNTIPGPSEGPLQQAAYASILAYFHERGQSPGPNHRNAIAQVLDTLERMANGQARPVVYVSAMDPGCGKTTCLVHFAKALVASPDHRAAGMIVFVGRVAEAEAMAREMTRQGIGHAVAVWTADDAANALSGAQSHDKAQILIVTQQRVDRMLSRSRLFADVAQLHYLGRPRMVRAWDEAYLPGLHVAIGDEAILGVLQHLPRRMTDLKAALRRFADDLTAAGHNEPIAIPDFQKHVDQPLQDLADSIPRATRAADVLRGLALVGGTLGRVSKQDGKMGTLVSYGDTRPDDFAPVIVLDASARVRHTYRDMEAHRGNIVMLESATKDYGPLTVHIRHTSATRDALEDRDTRQALAQDMAALIRSRPDEQWLIVTHLPRKPSANLADALRPLLPGITVKDGTAKSGPAEGEGGATVHIITYGNHMATNLYRDFPNVILAGVMCAPAPAHRALTHLAQDRNVADGFCSDHDLSQTHRGEYAHNILQALCRGRVRKLDGDNCQPMNAYIIAAQQTGIAKLLPVTFPGCAIKDWGERKRPVSPSVGKAIAYLEAQHDLGAVVMTYSDLQAVTGVKSSTFAAQITSKPAWLEALERLGWERAPGQRARAFIRNVSLNGSLEGRKVAA</sequence>
<dbReference type="SUPFAM" id="SSF52540">
    <property type="entry name" value="P-loop containing nucleoside triphosphate hydrolases"/>
    <property type="match status" value="1"/>
</dbReference>
<keyword evidence="2" id="KW-1185">Reference proteome</keyword>
<dbReference type="InterPro" id="IPR027417">
    <property type="entry name" value="P-loop_NTPase"/>
</dbReference>
<accession>A0A840V8J6</accession>
<organism evidence="1 2">
    <name type="scientific">Acidocella aromatica</name>
    <dbReference type="NCBI Taxonomy" id="1303579"/>
    <lineage>
        <taxon>Bacteria</taxon>
        <taxon>Pseudomonadati</taxon>
        <taxon>Pseudomonadota</taxon>
        <taxon>Alphaproteobacteria</taxon>
        <taxon>Acetobacterales</taxon>
        <taxon>Acidocellaceae</taxon>
        <taxon>Acidocella</taxon>
    </lineage>
</organism>
<comment type="caution">
    <text evidence="1">The sequence shown here is derived from an EMBL/GenBank/DDBJ whole genome shotgun (WGS) entry which is preliminary data.</text>
</comment>
<dbReference type="AlphaFoldDB" id="A0A840V8J6"/>
<gene>
    <name evidence="1" type="ORF">HNP71_000516</name>
</gene>
<evidence type="ECO:0000313" key="1">
    <source>
        <dbReference type="EMBL" id="MBB5372278.1"/>
    </source>
</evidence>
<dbReference type="EMBL" id="JACHFJ010000002">
    <property type="protein sequence ID" value="MBB5372278.1"/>
    <property type="molecule type" value="Genomic_DNA"/>
</dbReference>